<evidence type="ECO:0000256" key="3">
    <source>
        <dbReference type="ARBA" id="ARBA00022832"/>
    </source>
</evidence>
<dbReference type="Gene3D" id="3.90.226.10">
    <property type="entry name" value="2-enoyl-CoA Hydratase, Chain A, domain 1"/>
    <property type="match status" value="1"/>
</dbReference>
<name>A0AAD6Z3F8_9AGAR</name>
<dbReference type="CDD" id="cd06558">
    <property type="entry name" value="crotonase-like"/>
    <property type="match status" value="1"/>
</dbReference>
<keyword evidence="3" id="KW-0276">Fatty acid metabolism</keyword>
<dbReference type="GO" id="GO:0005739">
    <property type="term" value="C:mitochondrion"/>
    <property type="evidence" value="ECO:0007669"/>
    <property type="project" value="TreeGrafter"/>
</dbReference>
<keyword evidence="5" id="KW-0413">Isomerase</keyword>
<organism evidence="6 7">
    <name type="scientific">Mycena albidolilacea</name>
    <dbReference type="NCBI Taxonomy" id="1033008"/>
    <lineage>
        <taxon>Eukaryota</taxon>
        <taxon>Fungi</taxon>
        <taxon>Dikarya</taxon>
        <taxon>Basidiomycota</taxon>
        <taxon>Agaricomycotina</taxon>
        <taxon>Agaricomycetes</taxon>
        <taxon>Agaricomycetidae</taxon>
        <taxon>Agaricales</taxon>
        <taxon>Marasmiineae</taxon>
        <taxon>Mycenaceae</taxon>
        <taxon>Mycena</taxon>
    </lineage>
</organism>
<dbReference type="SUPFAM" id="SSF52096">
    <property type="entry name" value="ClpP/crotonase"/>
    <property type="match status" value="1"/>
</dbReference>
<proteinExistence type="inferred from homology"/>
<comment type="caution">
    <text evidence="6">The sequence shown here is derived from an EMBL/GenBank/DDBJ whole genome shotgun (WGS) entry which is preliminary data.</text>
</comment>
<evidence type="ECO:0000256" key="2">
    <source>
        <dbReference type="ARBA" id="ARBA00005254"/>
    </source>
</evidence>
<dbReference type="InterPro" id="IPR045002">
    <property type="entry name" value="Ech1-like"/>
</dbReference>
<dbReference type="EMBL" id="JARIHO010000095">
    <property type="protein sequence ID" value="KAJ7305611.1"/>
    <property type="molecule type" value="Genomic_DNA"/>
</dbReference>
<evidence type="ECO:0000256" key="5">
    <source>
        <dbReference type="ARBA" id="ARBA00023235"/>
    </source>
</evidence>
<evidence type="ECO:0000256" key="1">
    <source>
        <dbReference type="ARBA" id="ARBA00005005"/>
    </source>
</evidence>
<dbReference type="Pfam" id="PF00378">
    <property type="entry name" value="ECH_1"/>
    <property type="match status" value="1"/>
</dbReference>
<dbReference type="PANTHER" id="PTHR43149">
    <property type="entry name" value="ENOYL-COA HYDRATASE"/>
    <property type="match status" value="1"/>
</dbReference>
<accession>A0AAD6Z3F8</accession>
<dbReference type="FunFam" id="1.10.12.10:FF:000004">
    <property type="entry name" value="Delta3,5-delta2,4-dienoyl-CoA isomerase"/>
    <property type="match status" value="1"/>
</dbReference>
<dbReference type="InterPro" id="IPR014748">
    <property type="entry name" value="Enoyl-CoA_hydra_C"/>
</dbReference>
<comment type="similarity">
    <text evidence="2">Belongs to the enoyl-CoA hydratase/isomerase family.</text>
</comment>
<keyword evidence="7" id="KW-1185">Reference proteome</keyword>
<dbReference type="Proteomes" id="UP001218218">
    <property type="component" value="Unassembled WGS sequence"/>
</dbReference>
<gene>
    <name evidence="6" type="ORF">DFH08DRAFT_902442</name>
</gene>
<dbReference type="GO" id="GO:0051750">
    <property type="term" value="F:delta(3,5)-delta(2,4)-dienoyl-CoA isomerase activity"/>
    <property type="evidence" value="ECO:0007669"/>
    <property type="project" value="TreeGrafter"/>
</dbReference>
<evidence type="ECO:0000313" key="6">
    <source>
        <dbReference type="EMBL" id="KAJ7305611.1"/>
    </source>
</evidence>
<reference evidence="6" key="1">
    <citation type="submission" date="2023-03" db="EMBL/GenBank/DDBJ databases">
        <title>Massive genome expansion in bonnet fungi (Mycena s.s.) driven by repeated elements and novel gene families across ecological guilds.</title>
        <authorList>
            <consortium name="Lawrence Berkeley National Laboratory"/>
            <person name="Harder C.B."/>
            <person name="Miyauchi S."/>
            <person name="Viragh M."/>
            <person name="Kuo A."/>
            <person name="Thoen E."/>
            <person name="Andreopoulos B."/>
            <person name="Lu D."/>
            <person name="Skrede I."/>
            <person name="Drula E."/>
            <person name="Henrissat B."/>
            <person name="Morin E."/>
            <person name="Kohler A."/>
            <person name="Barry K."/>
            <person name="LaButti K."/>
            <person name="Morin E."/>
            <person name="Salamov A."/>
            <person name="Lipzen A."/>
            <person name="Mereny Z."/>
            <person name="Hegedus B."/>
            <person name="Baldrian P."/>
            <person name="Stursova M."/>
            <person name="Weitz H."/>
            <person name="Taylor A."/>
            <person name="Grigoriev I.V."/>
            <person name="Nagy L.G."/>
            <person name="Martin F."/>
            <person name="Kauserud H."/>
        </authorList>
    </citation>
    <scope>NUCLEOTIDE SEQUENCE</scope>
    <source>
        <strain evidence="6">CBHHK002</strain>
    </source>
</reference>
<dbReference type="PANTHER" id="PTHR43149:SF1">
    <property type="entry name" value="DELTA(3,5)-DELTA(2,4)-DIENOYL-COA ISOMERASE, MITOCHONDRIAL"/>
    <property type="match status" value="1"/>
</dbReference>
<sequence length="283" mass="30413">MSLAANLSSKWISVSEPFPHVLHVEIGRKPVNAFSVELWTEYGALLDRITLEGRDVRALVLSSALPKLFTAGIDIADLGSGHPAPDPARQSLSTYHHLKTFQHAIGAPERCHFPVIAAVHGLVVGLGIDIISACDVRYAAEGTQFTIKEVDVGLAADIGTLAYLPKITANHSLMRELAYTSRLFDAREAERLGLLSAVVPGGREGVVRVALDLAEVIAQKSPVAVSGTKRILAHARDHSVAENLEYTATWNAGALQTNDIPESLRAAKARETPRFAPLRGAKL</sequence>
<evidence type="ECO:0000256" key="4">
    <source>
        <dbReference type="ARBA" id="ARBA00023098"/>
    </source>
</evidence>
<comment type="pathway">
    <text evidence="1">Lipid metabolism; fatty acid beta-oxidation.</text>
</comment>
<keyword evidence="4" id="KW-0443">Lipid metabolism</keyword>
<protein>
    <submittedName>
        <fullName evidence="6">Delta2-dienoyl-CoA-isomerase</fullName>
    </submittedName>
</protein>
<dbReference type="InterPro" id="IPR029045">
    <property type="entry name" value="ClpP/crotonase-like_dom_sf"/>
</dbReference>
<dbReference type="AlphaFoldDB" id="A0AAD6Z3F8"/>
<dbReference type="GO" id="GO:0006631">
    <property type="term" value="P:fatty acid metabolic process"/>
    <property type="evidence" value="ECO:0007669"/>
    <property type="project" value="UniProtKB-KW"/>
</dbReference>
<dbReference type="InterPro" id="IPR001753">
    <property type="entry name" value="Enoyl-CoA_hydra/iso"/>
</dbReference>
<evidence type="ECO:0000313" key="7">
    <source>
        <dbReference type="Proteomes" id="UP001218218"/>
    </source>
</evidence>
<dbReference type="Gene3D" id="1.10.12.10">
    <property type="entry name" value="Lyase 2-enoyl-coa Hydratase, Chain A, domain 2"/>
    <property type="match status" value="1"/>
</dbReference>